<gene>
    <name evidence="1" type="ORF">E5340_11425</name>
</gene>
<dbReference type="RefSeq" id="WP_089135068.1">
    <property type="nucleotide sequence ID" value="NZ_BDFM01000029.1"/>
</dbReference>
<reference evidence="1 2" key="1">
    <citation type="submission" date="2019-04" db="EMBL/GenBank/DDBJ databases">
        <title>Microbes associate with the intestines of laboratory mice.</title>
        <authorList>
            <person name="Navarre W."/>
            <person name="Wong E."/>
            <person name="Huang K."/>
            <person name="Tropini C."/>
            <person name="Ng K."/>
            <person name="Yu B."/>
        </authorList>
    </citation>
    <scope>NUCLEOTIDE SEQUENCE [LARGE SCALE GENOMIC DNA]</scope>
    <source>
        <strain evidence="1 2">NM26_J9</strain>
    </source>
</reference>
<sequence>MDEFKKVKEKFVTSIWFEIATFVGMFIVEGVLRYTHSASEMRLGSASSQGYGWGLIMGGWTLYLPMIAVIVTWCVVYITAIKVKVDYLSAIPTVSHSAAMYIILRVGSLVLYIMPFFFLFGMVKSTVFTVGGILGICEVLLQYVSYANLFKDLDE</sequence>
<proteinExistence type="predicted"/>
<evidence type="ECO:0000313" key="1">
    <source>
        <dbReference type="EMBL" id="TGY51534.1"/>
    </source>
</evidence>
<dbReference type="Proteomes" id="UP000306855">
    <property type="component" value="Unassembled WGS sequence"/>
</dbReference>
<accession>A0A4S2EBR4</accession>
<evidence type="ECO:0000313" key="2">
    <source>
        <dbReference type="Proteomes" id="UP000306855"/>
    </source>
</evidence>
<dbReference type="EMBL" id="SRYK01000117">
    <property type="protein sequence ID" value="TGY51534.1"/>
    <property type="molecule type" value="Genomic_DNA"/>
</dbReference>
<protein>
    <submittedName>
        <fullName evidence="1">Uncharacterized protein</fullName>
    </submittedName>
</protein>
<dbReference type="AlphaFoldDB" id="A0A4S2EBR4"/>
<comment type="caution">
    <text evidence="1">The sequence shown here is derived from an EMBL/GenBank/DDBJ whole genome shotgun (WGS) entry which is preliminary data.</text>
</comment>
<name>A0A4S2EBR4_9LACO</name>
<organism evidence="1 2">
    <name type="scientific">Ligilactobacillus murinus</name>
    <dbReference type="NCBI Taxonomy" id="1622"/>
    <lineage>
        <taxon>Bacteria</taxon>
        <taxon>Bacillati</taxon>
        <taxon>Bacillota</taxon>
        <taxon>Bacilli</taxon>
        <taxon>Lactobacillales</taxon>
        <taxon>Lactobacillaceae</taxon>
        <taxon>Ligilactobacillus</taxon>
    </lineage>
</organism>